<keyword evidence="7" id="KW-1185">Reference proteome</keyword>
<dbReference type="InterPro" id="IPR012292">
    <property type="entry name" value="Globin/Proto"/>
</dbReference>
<evidence type="ECO:0000256" key="3">
    <source>
        <dbReference type="ARBA" id="ARBA00022723"/>
    </source>
</evidence>
<accession>A0ABX8Y5M6</accession>
<evidence type="ECO:0000313" key="7">
    <source>
        <dbReference type="Proteomes" id="UP000827138"/>
    </source>
</evidence>
<keyword evidence="3" id="KW-0479">Metal-binding</keyword>
<feature type="region of interest" description="Disordered" evidence="5">
    <location>
        <begin position="128"/>
        <end position="167"/>
    </location>
</feature>
<organism evidence="6 7">
    <name type="scientific">Streptomyces akebiae</name>
    <dbReference type="NCBI Taxonomy" id="2865673"/>
    <lineage>
        <taxon>Bacteria</taxon>
        <taxon>Bacillati</taxon>
        <taxon>Actinomycetota</taxon>
        <taxon>Actinomycetes</taxon>
        <taxon>Kitasatosporales</taxon>
        <taxon>Streptomycetaceae</taxon>
        <taxon>Streptomyces</taxon>
    </lineage>
</organism>
<sequence>MARKVSGTRHLPDIRDRQDVERLVGAFYDEVLDDPLIGRLFTEVARVDMATHLPVMADFWESALLSPGVYRRNALRAHRALHAESPLRAEHFDRWLELWSAVVRRRHAGPVSERAIVKAHAVARALLHNTAGDGRPRPEPGPVLVTIEPSVGRGRADPARQRPESVG</sequence>
<dbReference type="InterPro" id="IPR001486">
    <property type="entry name" value="Hemoglobin_trunc"/>
</dbReference>
<gene>
    <name evidence="6" type="ORF">K1J60_43420</name>
</gene>
<dbReference type="SUPFAM" id="SSF46458">
    <property type="entry name" value="Globin-like"/>
    <property type="match status" value="1"/>
</dbReference>
<keyword evidence="1" id="KW-0813">Transport</keyword>
<reference evidence="6 7" key="1">
    <citation type="submission" date="2021-08" db="EMBL/GenBank/DDBJ databases">
        <authorList>
            <person name="Ping M."/>
        </authorList>
    </citation>
    <scope>NUCLEOTIDE SEQUENCE [LARGE SCALE GENOMIC DNA]</scope>
    <source>
        <strain evidence="6 7">MG28</strain>
    </source>
</reference>
<evidence type="ECO:0000256" key="4">
    <source>
        <dbReference type="ARBA" id="ARBA00023004"/>
    </source>
</evidence>
<dbReference type="Pfam" id="PF01152">
    <property type="entry name" value="Bac_globin"/>
    <property type="match status" value="1"/>
</dbReference>
<evidence type="ECO:0000256" key="1">
    <source>
        <dbReference type="ARBA" id="ARBA00022448"/>
    </source>
</evidence>
<keyword evidence="2" id="KW-0349">Heme</keyword>
<dbReference type="CDD" id="cd08916">
    <property type="entry name" value="TrHb3_P"/>
    <property type="match status" value="1"/>
</dbReference>
<dbReference type="Proteomes" id="UP000827138">
    <property type="component" value="Chromosome"/>
</dbReference>
<evidence type="ECO:0000313" key="6">
    <source>
        <dbReference type="EMBL" id="QYX83500.1"/>
    </source>
</evidence>
<proteinExistence type="predicted"/>
<keyword evidence="4" id="KW-0408">Iron</keyword>
<dbReference type="InterPro" id="IPR009050">
    <property type="entry name" value="Globin-like_sf"/>
</dbReference>
<dbReference type="EMBL" id="CP080647">
    <property type="protein sequence ID" value="QYX83500.1"/>
    <property type="molecule type" value="Genomic_DNA"/>
</dbReference>
<protein>
    <submittedName>
        <fullName evidence="6">Group III truncated hemoglobin</fullName>
    </submittedName>
</protein>
<dbReference type="Gene3D" id="1.10.490.10">
    <property type="entry name" value="Globins"/>
    <property type="match status" value="1"/>
</dbReference>
<feature type="compositionally biased region" description="Basic and acidic residues" evidence="5">
    <location>
        <begin position="154"/>
        <end position="167"/>
    </location>
</feature>
<evidence type="ECO:0000256" key="5">
    <source>
        <dbReference type="SAM" id="MobiDB-lite"/>
    </source>
</evidence>
<name>A0ABX8Y5M6_9ACTN</name>
<evidence type="ECO:0000256" key="2">
    <source>
        <dbReference type="ARBA" id="ARBA00022617"/>
    </source>
</evidence>